<name>A0A2A2K6A1_9BILA</name>
<keyword evidence="1" id="KW-0677">Repeat</keyword>
<feature type="domain" description="RNA-polymerase II-associated protein 3-like C-terminal" evidence="6">
    <location>
        <begin position="185"/>
        <end position="277"/>
    </location>
</feature>
<proteinExistence type="inferred from homology"/>
<evidence type="ECO:0000256" key="4">
    <source>
        <dbReference type="ARBA" id="ARBA00040133"/>
    </source>
</evidence>
<organism evidence="7 8">
    <name type="scientific">Diploscapter pachys</name>
    <dbReference type="NCBI Taxonomy" id="2018661"/>
    <lineage>
        <taxon>Eukaryota</taxon>
        <taxon>Metazoa</taxon>
        <taxon>Ecdysozoa</taxon>
        <taxon>Nematoda</taxon>
        <taxon>Chromadorea</taxon>
        <taxon>Rhabditida</taxon>
        <taxon>Rhabditina</taxon>
        <taxon>Rhabditomorpha</taxon>
        <taxon>Rhabditoidea</taxon>
        <taxon>Rhabditidae</taxon>
        <taxon>Diploscapter</taxon>
    </lineage>
</organism>
<evidence type="ECO:0000313" key="8">
    <source>
        <dbReference type="Proteomes" id="UP000218231"/>
    </source>
</evidence>
<dbReference type="Gene3D" id="1.25.40.10">
    <property type="entry name" value="Tetratricopeptide repeat domain"/>
    <property type="match status" value="1"/>
</dbReference>
<dbReference type="GO" id="GO:0101031">
    <property type="term" value="C:protein folding chaperone complex"/>
    <property type="evidence" value="ECO:0007669"/>
    <property type="project" value="TreeGrafter"/>
</dbReference>
<reference evidence="7 8" key="1">
    <citation type="journal article" date="2017" name="Curr. Biol.">
        <title>Genome architecture and evolution of a unichromosomal asexual nematode.</title>
        <authorList>
            <person name="Fradin H."/>
            <person name="Zegar C."/>
            <person name="Gutwein M."/>
            <person name="Lucas J."/>
            <person name="Kovtun M."/>
            <person name="Corcoran D."/>
            <person name="Baugh L.R."/>
            <person name="Kiontke K."/>
            <person name="Gunsalus K."/>
            <person name="Fitch D.H."/>
            <person name="Piano F."/>
        </authorList>
    </citation>
    <scope>NUCLEOTIDE SEQUENCE [LARGE SCALE GENOMIC DNA]</scope>
    <source>
        <strain evidence="7">PF1309</strain>
    </source>
</reference>
<dbReference type="Proteomes" id="UP000218231">
    <property type="component" value="Unassembled WGS sequence"/>
</dbReference>
<accession>A0A2A2K6A1</accession>
<evidence type="ECO:0000259" key="6">
    <source>
        <dbReference type="Pfam" id="PF13877"/>
    </source>
</evidence>
<dbReference type="InterPro" id="IPR051966">
    <property type="entry name" value="RPAP3"/>
</dbReference>
<sequence length="305" mass="34435">MSSESDESALKLKEQGNVAYKEKRFNKAVELYTKSLVEKRDATVLCNRAQASLQLKNWMSTVMDCTAAIEMQNDNSKAFYRRACALRELGLFEQARKDLIRCGQIETNAAADKLLLEIKDKKNAKVMDISRVERGEELTGEEQTEWKKVDIEVIGQPSAAKAEEQIEEKQEPAPESEKRPSIPAPPTSFTQFALHFTSLAEHPALFAQYFLSIDMSKYKALFDDLLEEAHLKLLVTGFAGLIYQGQVKPASVARCLLLLATVSRFDLTILFLNEQDKDNLRRICASFAPQDKSLILQTYGIEEQT</sequence>
<evidence type="ECO:0000256" key="2">
    <source>
        <dbReference type="ARBA" id="ARBA00022803"/>
    </source>
</evidence>
<dbReference type="InterPro" id="IPR025986">
    <property type="entry name" value="RPAP3-like_C"/>
</dbReference>
<evidence type="ECO:0000256" key="3">
    <source>
        <dbReference type="ARBA" id="ARBA00038275"/>
    </source>
</evidence>
<keyword evidence="8" id="KW-1185">Reference proteome</keyword>
<feature type="region of interest" description="Disordered" evidence="5">
    <location>
        <begin position="158"/>
        <end position="184"/>
    </location>
</feature>
<protein>
    <recommendedName>
        <fullName evidence="4">RNA polymerase II-associated protein 3</fullName>
    </recommendedName>
</protein>
<dbReference type="PANTHER" id="PTHR46423">
    <property type="entry name" value="RNA POLYMERASE II-ASSOCIATED PROTEIN 3"/>
    <property type="match status" value="1"/>
</dbReference>
<dbReference type="SUPFAM" id="SSF48452">
    <property type="entry name" value="TPR-like"/>
    <property type="match status" value="1"/>
</dbReference>
<feature type="compositionally biased region" description="Basic and acidic residues" evidence="5">
    <location>
        <begin position="161"/>
        <end position="180"/>
    </location>
</feature>
<dbReference type="EMBL" id="LIAE01009545">
    <property type="protein sequence ID" value="PAV69329.1"/>
    <property type="molecule type" value="Genomic_DNA"/>
</dbReference>
<comment type="similarity">
    <text evidence="3">Belongs to the RPAP3 family.</text>
</comment>
<dbReference type="PANTHER" id="PTHR46423:SF1">
    <property type="entry name" value="RNA POLYMERASE II-ASSOCIATED PROTEIN 3"/>
    <property type="match status" value="1"/>
</dbReference>
<evidence type="ECO:0000313" key="7">
    <source>
        <dbReference type="EMBL" id="PAV69329.1"/>
    </source>
</evidence>
<dbReference type="InterPro" id="IPR019734">
    <property type="entry name" value="TPR_rpt"/>
</dbReference>
<dbReference type="OrthoDB" id="245563at2759"/>
<evidence type="ECO:0000256" key="1">
    <source>
        <dbReference type="ARBA" id="ARBA00022737"/>
    </source>
</evidence>
<comment type="caution">
    <text evidence="7">The sequence shown here is derived from an EMBL/GenBank/DDBJ whole genome shotgun (WGS) entry which is preliminary data.</text>
</comment>
<keyword evidence="2" id="KW-0802">TPR repeat</keyword>
<dbReference type="InterPro" id="IPR011990">
    <property type="entry name" value="TPR-like_helical_dom_sf"/>
</dbReference>
<dbReference type="SMART" id="SM00028">
    <property type="entry name" value="TPR"/>
    <property type="match status" value="3"/>
</dbReference>
<gene>
    <name evidence="7" type="ORF">WR25_27302</name>
</gene>
<dbReference type="AlphaFoldDB" id="A0A2A2K6A1"/>
<evidence type="ECO:0000256" key="5">
    <source>
        <dbReference type="SAM" id="MobiDB-lite"/>
    </source>
</evidence>
<dbReference type="Pfam" id="PF13877">
    <property type="entry name" value="RPAP3_C"/>
    <property type="match status" value="1"/>
</dbReference>
<dbReference type="STRING" id="2018661.A0A2A2K6A1"/>